<evidence type="ECO:0000313" key="3">
    <source>
        <dbReference type="Proteomes" id="UP000014803"/>
    </source>
</evidence>
<dbReference type="KEGG" id="scu:SCE1572_36470"/>
<dbReference type="HOGENOM" id="CLU_3030056_0_0_7"/>
<dbReference type="Proteomes" id="UP000014803">
    <property type="component" value="Chromosome"/>
</dbReference>
<evidence type="ECO:0000313" key="2">
    <source>
        <dbReference type="EMBL" id="AGP39507.1"/>
    </source>
</evidence>
<protein>
    <submittedName>
        <fullName evidence="2">Uncharacterized protein</fullName>
    </submittedName>
</protein>
<dbReference type="EMBL" id="CP003969">
    <property type="protein sequence ID" value="AGP39507.1"/>
    <property type="molecule type" value="Genomic_DNA"/>
</dbReference>
<reference evidence="2 3" key="1">
    <citation type="journal article" date="2013" name="Sci. Rep.">
        <title>Extraordinary expansion of a Sorangium cellulosum genome from an alkaline milieu.</title>
        <authorList>
            <person name="Han K."/>
            <person name="Li Z.F."/>
            <person name="Peng R."/>
            <person name="Zhu L.P."/>
            <person name="Zhou T."/>
            <person name="Wang L.G."/>
            <person name="Li S.G."/>
            <person name="Zhang X.B."/>
            <person name="Hu W."/>
            <person name="Wu Z.H."/>
            <person name="Qin N."/>
            <person name="Li Y.Z."/>
        </authorList>
    </citation>
    <scope>NUCLEOTIDE SEQUENCE [LARGE SCALE GENOMIC DNA]</scope>
    <source>
        <strain evidence="2 3">So0157-2</strain>
    </source>
</reference>
<proteinExistence type="predicted"/>
<feature type="region of interest" description="Disordered" evidence="1">
    <location>
        <begin position="21"/>
        <end position="55"/>
    </location>
</feature>
<feature type="compositionally biased region" description="Basic and acidic residues" evidence="1">
    <location>
        <begin position="44"/>
        <end position="55"/>
    </location>
</feature>
<accession>S4Y207</accession>
<dbReference type="PATRIC" id="fig|1254432.3.peg.8265"/>
<sequence>MMSSTVEGAAAVLQEVGLVLAHAGGPPHSPSTPGAWRPPALVADDERPMSDTARN</sequence>
<evidence type="ECO:0000256" key="1">
    <source>
        <dbReference type="SAM" id="MobiDB-lite"/>
    </source>
</evidence>
<name>S4Y207_SORCE</name>
<gene>
    <name evidence="2" type="ORF">SCE1572_36470</name>
</gene>
<organism evidence="2 3">
    <name type="scientific">Sorangium cellulosum So0157-2</name>
    <dbReference type="NCBI Taxonomy" id="1254432"/>
    <lineage>
        <taxon>Bacteria</taxon>
        <taxon>Pseudomonadati</taxon>
        <taxon>Myxococcota</taxon>
        <taxon>Polyangia</taxon>
        <taxon>Polyangiales</taxon>
        <taxon>Polyangiaceae</taxon>
        <taxon>Sorangium</taxon>
    </lineage>
</organism>
<dbReference type="AlphaFoldDB" id="S4Y207"/>